<dbReference type="RefSeq" id="WP_119882552.1">
    <property type="nucleotide sequence ID" value="NZ_CP032418.1"/>
</dbReference>
<dbReference type="OrthoDB" id="2737584at2"/>
<protein>
    <submittedName>
        <fullName evidence="2">DUF2529 family protein</fullName>
    </submittedName>
</protein>
<evidence type="ECO:0000313" key="2">
    <source>
        <dbReference type="EMBL" id="AYC28808.1"/>
    </source>
</evidence>
<organism evidence="2 3">
    <name type="scientific">Paenisporosarcina cavernae</name>
    <dbReference type="NCBI Taxonomy" id="2320858"/>
    <lineage>
        <taxon>Bacteria</taxon>
        <taxon>Bacillati</taxon>
        <taxon>Bacillota</taxon>
        <taxon>Bacilli</taxon>
        <taxon>Bacillales</taxon>
        <taxon>Caryophanaceae</taxon>
        <taxon>Paenisporosarcina</taxon>
    </lineage>
</organism>
<accession>A0A385YT00</accession>
<evidence type="ECO:0000313" key="3">
    <source>
        <dbReference type="Proteomes" id="UP000265725"/>
    </source>
</evidence>
<sequence>MKILTTQLTAVFNRISAQEEQIETTARILAQATIGQGTIYIAAFDSLQSVVTHALLGPEPFLGIKPWTPDAEINSADRVWILAEKSADTVANDLANHLRSNFQPFAVLVGDKGNGVLVESADACIALGIEKGILPNDLGERVIQPLSLAALYAYEAVKFEHDDMVQG</sequence>
<gene>
    <name evidence="2" type="ORF">D3873_02575</name>
</gene>
<dbReference type="Gene3D" id="3.40.50.10490">
    <property type="entry name" value="Glucose-6-phosphate isomerase like protein, domain 1"/>
    <property type="match status" value="1"/>
</dbReference>
<name>A0A385YT00_9BACL</name>
<reference evidence="3" key="1">
    <citation type="submission" date="2018-09" db="EMBL/GenBank/DDBJ databases">
        <authorList>
            <person name="Zhu H."/>
        </authorList>
    </citation>
    <scope>NUCLEOTIDE SEQUENCE [LARGE SCALE GENOMIC DNA]</scope>
    <source>
        <strain evidence="3">K2R23-3</strain>
    </source>
</reference>
<dbReference type="EMBL" id="CP032418">
    <property type="protein sequence ID" value="AYC28808.1"/>
    <property type="molecule type" value="Genomic_DNA"/>
</dbReference>
<proteinExistence type="predicted"/>
<evidence type="ECO:0000259" key="1">
    <source>
        <dbReference type="Pfam" id="PF10740"/>
    </source>
</evidence>
<dbReference type="Pfam" id="PF10740">
    <property type="entry name" value="DUF2529"/>
    <property type="match status" value="1"/>
</dbReference>
<dbReference type="KEGG" id="paek:D3873_02575"/>
<keyword evidence="3" id="KW-1185">Reference proteome</keyword>
<dbReference type="AlphaFoldDB" id="A0A385YT00"/>
<feature type="domain" description="DUF2529" evidence="1">
    <location>
        <begin position="1"/>
        <end position="164"/>
    </location>
</feature>
<dbReference type="Proteomes" id="UP000265725">
    <property type="component" value="Chromosome"/>
</dbReference>
<dbReference type="InterPro" id="IPR019676">
    <property type="entry name" value="DUF2529"/>
</dbReference>